<gene>
    <name evidence="4" type="ORF">C8261_13025</name>
</gene>
<organism evidence="4 5">
    <name type="scientific">Pseudothauera lacus</name>
    <dbReference type="NCBI Taxonomy" id="2136175"/>
    <lineage>
        <taxon>Bacteria</taxon>
        <taxon>Pseudomonadati</taxon>
        <taxon>Pseudomonadota</taxon>
        <taxon>Betaproteobacteria</taxon>
        <taxon>Rhodocyclales</taxon>
        <taxon>Zoogloeaceae</taxon>
        <taxon>Pseudothauera</taxon>
    </lineage>
</organism>
<evidence type="ECO:0000313" key="4">
    <source>
        <dbReference type="EMBL" id="PTD95640.1"/>
    </source>
</evidence>
<dbReference type="InterPro" id="IPR007055">
    <property type="entry name" value="BON_dom"/>
</dbReference>
<comment type="caution">
    <text evidence="4">The sequence shown here is derived from an EMBL/GenBank/DDBJ whole genome shotgun (WGS) entry which is preliminary data.</text>
</comment>
<reference evidence="4 5" key="1">
    <citation type="submission" date="2018-03" db="EMBL/GenBank/DDBJ databases">
        <authorList>
            <person name="Keele B.F."/>
        </authorList>
    </citation>
    <scope>NUCLEOTIDE SEQUENCE [LARGE SCALE GENOMIC DNA]</scope>
    <source>
        <strain evidence="4 5">D20</strain>
    </source>
</reference>
<keyword evidence="5" id="KW-1185">Reference proteome</keyword>
<dbReference type="PANTHER" id="PTHR34606:SF4">
    <property type="entry name" value="OUTER MEMBRANE LIPOPROTEIN DOLP"/>
    <property type="match status" value="1"/>
</dbReference>
<evidence type="ECO:0000256" key="1">
    <source>
        <dbReference type="ARBA" id="ARBA00022729"/>
    </source>
</evidence>
<dbReference type="RefSeq" id="WP_107494160.1">
    <property type="nucleotide sequence ID" value="NZ_PZKC01000011.1"/>
</dbReference>
<evidence type="ECO:0000259" key="3">
    <source>
        <dbReference type="PROSITE" id="PS50914"/>
    </source>
</evidence>
<name>A0A2T4ICZ3_9RHOO</name>
<reference evidence="4 5" key="2">
    <citation type="submission" date="2018-04" db="EMBL/GenBank/DDBJ databases">
        <title>Thauera lacus sp. nov., isolated from an saline lake in Inner Mongolia, China.</title>
        <authorList>
            <person name="Liang Q.-Y."/>
        </authorList>
    </citation>
    <scope>NUCLEOTIDE SEQUENCE [LARGE SCALE GENOMIC DNA]</scope>
    <source>
        <strain evidence="4 5">D20</strain>
    </source>
</reference>
<evidence type="ECO:0000313" key="5">
    <source>
        <dbReference type="Proteomes" id="UP000241193"/>
    </source>
</evidence>
<sequence length="211" mass="22715">MTRTANLPRRKTLLALVALGSIPALQGCFPAAVTVAGAGAVMIADRRTSGAYVEDEGIEWRTRNRLRQRFGDSINVAVTSYNRNVLLTGQVPSAQVAAEVEREARAITNVNAVISEVVVGGLSTLSSRASDAVTTSQVKARFIDDQNFSAHHVKVVTEAGTVFLMGLVTRSEADAATEVARTTAGVRKVVRVFEYISDEEARRLDARIGER</sequence>
<protein>
    <submittedName>
        <fullName evidence="4">Transporter</fullName>
    </submittedName>
</protein>
<keyword evidence="1 2" id="KW-0732">Signal</keyword>
<proteinExistence type="predicted"/>
<dbReference type="AlphaFoldDB" id="A0A2T4ICZ3"/>
<dbReference type="Pfam" id="PF04972">
    <property type="entry name" value="BON"/>
    <property type="match status" value="2"/>
</dbReference>
<dbReference type="OrthoDB" id="5294487at2"/>
<accession>A0A2T4ICZ3</accession>
<dbReference type="EMBL" id="PZKC01000011">
    <property type="protein sequence ID" value="PTD95640.1"/>
    <property type="molecule type" value="Genomic_DNA"/>
</dbReference>
<dbReference type="PROSITE" id="PS50914">
    <property type="entry name" value="BON"/>
    <property type="match status" value="2"/>
</dbReference>
<dbReference type="PANTHER" id="PTHR34606">
    <property type="entry name" value="BON DOMAIN-CONTAINING PROTEIN"/>
    <property type="match status" value="1"/>
</dbReference>
<dbReference type="SMART" id="SM00749">
    <property type="entry name" value="BON"/>
    <property type="match status" value="2"/>
</dbReference>
<dbReference type="Proteomes" id="UP000241193">
    <property type="component" value="Unassembled WGS sequence"/>
</dbReference>
<dbReference type="InterPro" id="IPR051686">
    <property type="entry name" value="Lipoprotein_DolP"/>
</dbReference>
<dbReference type="PROSITE" id="PS51257">
    <property type="entry name" value="PROKAR_LIPOPROTEIN"/>
    <property type="match status" value="1"/>
</dbReference>
<evidence type="ECO:0000256" key="2">
    <source>
        <dbReference type="SAM" id="SignalP"/>
    </source>
</evidence>
<feature type="chain" id="PRO_5015495274" evidence="2">
    <location>
        <begin position="27"/>
        <end position="211"/>
    </location>
</feature>
<dbReference type="InterPro" id="IPR014004">
    <property type="entry name" value="Transpt-assoc_nodulatn_dom_bac"/>
</dbReference>
<feature type="signal peptide" evidence="2">
    <location>
        <begin position="1"/>
        <end position="26"/>
    </location>
</feature>
<feature type="domain" description="BON" evidence="3">
    <location>
        <begin position="54"/>
        <end position="121"/>
    </location>
</feature>
<feature type="domain" description="BON" evidence="3">
    <location>
        <begin position="130"/>
        <end position="197"/>
    </location>
</feature>